<evidence type="ECO:0000313" key="3">
    <source>
        <dbReference type="EMBL" id="KAJ8906052.1"/>
    </source>
</evidence>
<dbReference type="SMART" id="SM00498">
    <property type="entry name" value="FH2"/>
    <property type="match status" value="1"/>
</dbReference>
<keyword evidence="4" id="KW-1185">Reference proteome</keyword>
<dbReference type="InterPro" id="IPR042201">
    <property type="entry name" value="FH2_Formin_sf"/>
</dbReference>
<feature type="compositionally biased region" description="Basic residues" evidence="1">
    <location>
        <begin position="149"/>
        <end position="158"/>
    </location>
</feature>
<evidence type="ECO:0000256" key="1">
    <source>
        <dbReference type="SAM" id="MobiDB-lite"/>
    </source>
</evidence>
<feature type="region of interest" description="Disordered" evidence="1">
    <location>
        <begin position="620"/>
        <end position="695"/>
    </location>
</feature>
<comment type="caution">
    <text evidence="3">The sequence shown here is derived from an EMBL/GenBank/DDBJ whole genome shotgun (WGS) entry which is preliminary data.</text>
</comment>
<dbReference type="InterPro" id="IPR015425">
    <property type="entry name" value="FH2_Formin"/>
</dbReference>
<feature type="compositionally biased region" description="Basic and acidic residues" evidence="1">
    <location>
        <begin position="620"/>
        <end position="666"/>
    </location>
</feature>
<feature type="compositionally biased region" description="Gly residues" evidence="1">
    <location>
        <begin position="126"/>
        <end position="148"/>
    </location>
</feature>
<feature type="region of interest" description="Disordered" evidence="1">
    <location>
        <begin position="123"/>
        <end position="252"/>
    </location>
</feature>
<sequence length="695" mass="76266">MASTADMETIKLNHIRRSRGKRTEKIVLEERLGPEVMKRLEAMAHEYVRFERGQFGFYIDPARYAVRQRQIGPMGRGRRRQVIAGVDKDGNVIKAWIGVDNRLERGGKGEMINIPMDFEKAALGGSDFGPGMGPGEGGGGGPGGGAGGGRRRRRKKKGGVADYSSDEEGSELDSDEDSDDSSGDSDSSSSGDDENGVPDAPEDGPEAAADGPGAAAAAAAAAADGKGLTDKEIQDRIAPPPPKPAGAPVSAKANERIGRQKKQLQWVKIPNNLIPGTVWQTKVDDSRVPINIEELDDLFGVDATPKFELKKEEIKPEVLPHKRKHNINILLANLRLSAKEILDVVRVPTYMDLEQSALQALLIICPSPEEEALFKENMALKDQVDSTDQFMFELIQMPSLRGKILCALAAKSFNEEALEVIRQMDTYSTIPDEIMNSNKLARVLEVILALGNTLNSGTNKGGAHGFKLEALAAIQTVKDCNGQNLQDFLIEFLENEYTGLLPIDDMPALPQSEFISLDGINDNVQHLLESINSVNSQVKSVGADPTLVKFKAEMETFLVDANKAREEIVSLKGFMEKKLEEYMAYIGERNKKSRNRQEDTIRLIREFLIELRDALTKFEEKQARKNKGKGTDKKKKAEERKKKKEDKDGVKEAMEVKAEVKTDEKPQTVPPPPPARPTPTDGIPVPPPPPPPMGL</sequence>
<dbReference type="SUPFAM" id="SSF101447">
    <property type="entry name" value="Formin homology 2 domain (FH2 domain)"/>
    <property type="match status" value="1"/>
</dbReference>
<feature type="compositionally biased region" description="Pro residues" evidence="1">
    <location>
        <begin position="684"/>
        <end position="695"/>
    </location>
</feature>
<dbReference type="Pfam" id="PF02181">
    <property type="entry name" value="FH2"/>
    <property type="match status" value="1"/>
</dbReference>
<feature type="compositionally biased region" description="Acidic residues" evidence="1">
    <location>
        <begin position="191"/>
        <end position="205"/>
    </location>
</feature>
<dbReference type="PROSITE" id="PS51444">
    <property type="entry name" value="FH2"/>
    <property type="match status" value="1"/>
</dbReference>
<reference evidence="3 4" key="1">
    <citation type="journal article" date="2023" name="Nat. Commun.">
        <title>Origin of minicircular mitochondrial genomes in red algae.</title>
        <authorList>
            <person name="Lee Y."/>
            <person name="Cho C.H."/>
            <person name="Lee Y.M."/>
            <person name="Park S.I."/>
            <person name="Yang J.H."/>
            <person name="West J.A."/>
            <person name="Bhattacharya D."/>
            <person name="Yoon H.S."/>
        </authorList>
    </citation>
    <scope>NUCLEOTIDE SEQUENCE [LARGE SCALE GENOMIC DNA]</scope>
    <source>
        <strain evidence="3 4">CCMP1338</strain>
        <tissue evidence="3">Whole cell</tissue>
    </source>
</reference>
<dbReference type="PANTHER" id="PTHR45725:SF1">
    <property type="entry name" value="DISHEVELLED ASSOCIATED ACTIVATOR OF MORPHOGENESIS, ISOFORM D"/>
    <property type="match status" value="1"/>
</dbReference>
<dbReference type="PANTHER" id="PTHR45725">
    <property type="entry name" value="FORMIN HOMOLOGY 2 FAMILY MEMBER"/>
    <property type="match status" value="1"/>
</dbReference>
<organism evidence="3 4">
    <name type="scientific">Rhodosorus marinus</name>
    <dbReference type="NCBI Taxonomy" id="101924"/>
    <lineage>
        <taxon>Eukaryota</taxon>
        <taxon>Rhodophyta</taxon>
        <taxon>Stylonematophyceae</taxon>
        <taxon>Stylonematales</taxon>
        <taxon>Stylonemataceae</taxon>
        <taxon>Rhodosorus</taxon>
    </lineage>
</organism>
<feature type="compositionally biased region" description="Low complexity" evidence="1">
    <location>
        <begin position="206"/>
        <end position="225"/>
    </location>
</feature>
<evidence type="ECO:0000313" key="4">
    <source>
        <dbReference type="Proteomes" id="UP001157974"/>
    </source>
</evidence>
<dbReference type="EMBL" id="JAMWBK010000004">
    <property type="protein sequence ID" value="KAJ8906052.1"/>
    <property type="molecule type" value="Genomic_DNA"/>
</dbReference>
<dbReference type="InterPro" id="IPR051425">
    <property type="entry name" value="Formin_Homology"/>
</dbReference>
<accession>A0AAV8UYA3</accession>
<feature type="domain" description="FH2" evidence="2">
    <location>
        <begin position="251"/>
        <end position="637"/>
    </location>
</feature>
<dbReference type="Gene3D" id="1.20.58.2220">
    <property type="entry name" value="Formin, FH2 domain"/>
    <property type="match status" value="1"/>
</dbReference>
<feature type="compositionally biased region" description="Pro residues" evidence="1">
    <location>
        <begin position="668"/>
        <end position="677"/>
    </location>
</feature>
<dbReference type="AlphaFoldDB" id="A0AAV8UYA3"/>
<proteinExistence type="predicted"/>
<protein>
    <recommendedName>
        <fullName evidence="2">FH2 domain-containing protein</fullName>
    </recommendedName>
</protein>
<name>A0AAV8UYA3_9RHOD</name>
<feature type="compositionally biased region" description="Acidic residues" evidence="1">
    <location>
        <begin position="164"/>
        <end position="183"/>
    </location>
</feature>
<dbReference type="Proteomes" id="UP001157974">
    <property type="component" value="Unassembled WGS sequence"/>
</dbReference>
<gene>
    <name evidence="3" type="ORF">NDN08_002552</name>
</gene>
<evidence type="ECO:0000259" key="2">
    <source>
        <dbReference type="PROSITE" id="PS51444"/>
    </source>
</evidence>